<dbReference type="InterPro" id="IPR004843">
    <property type="entry name" value="Calcineurin-like_PHP"/>
</dbReference>
<name>A0ABD0JQM8_9CAEN</name>
<comment type="caution">
    <text evidence="3">The sequence shown here is derived from an EMBL/GenBank/DDBJ whole genome shotgun (WGS) entry which is preliminary data.</text>
</comment>
<dbReference type="Gene3D" id="3.60.21.10">
    <property type="match status" value="2"/>
</dbReference>
<dbReference type="InterPro" id="IPR051693">
    <property type="entry name" value="UPF0046_metallophosphoest"/>
</dbReference>
<dbReference type="Proteomes" id="UP001519460">
    <property type="component" value="Unassembled WGS sequence"/>
</dbReference>
<organism evidence="3 4">
    <name type="scientific">Batillaria attramentaria</name>
    <dbReference type="NCBI Taxonomy" id="370345"/>
    <lineage>
        <taxon>Eukaryota</taxon>
        <taxon>Metazoa</taxon>
        <taxon>Spiralia</taxon>
        <taxon>Lophotrochozoa</taxon>
        <taxon>Mollusca</taxon>
        <taxon>Gastropoda</taxon>
        <taxon>Caenogastropoda</taxon>
        <taxon>Sorbeoconcha</taxon>
        <taxon>Cerithioidea</taxon>
        <taxon>Batillariidae</taxon>
        <taxon>Batillaria</taxon>
    </lineage>
</organism>
<feature type="domain" description="Calcineurin-like phosphoesterase" evidence="2">
    <location>
        <begin position="110"/>
        <end position="272"/>
    </location>
</feature>
<dbReference type="CDD" id="cd07379">
    <property type="entry name" value="MPP_239FB"/>
    <property type="match status" value="1"/>
</dbReference>
<proteinExistence type="inferred from homology"/>
<accession>A0ABD0JQM8</accession>
<protein>
    <recommendedName>
        <fullName evidence="2">Calcineurin-like phosphoesterase domain-containing protein</fullName>
    </recommendedName>
</protein>
<sequence>MITFQVTADQSTRYHTNVGMLSCTCLSCARRAKQTDAMNSENNQFMGNKKSKIYISSPARAHGEFSNGIQIDIDTNSNSPDVAWQRLQESHRVRAVCSDLNLTPTPRKCLRVVCLSDTHGQVERKPEFLARVPDGDILLHAGDFTMGGDPGEIMNFDGFMSRLPHPVKIVIAGNHELTFESGAGYGGGVHPILARKKVPEFGTWGFSLKRGYPLLTEWNRIPSDTDILMTHGPPLGYGDSYRDGKHAGCVELLNTVVRRVKPQFHVFGHIHAGYGKWTNEKTVFINASICDNRYRPKKNPIVFDISLPHGYTRADFRKVTMETLREQLSPSMGCTECSGSEGVKQNGSAAAQGDELATELASVTL</sequence>
<evidence type="ECO:0000259" key="2">
    <source>
        <dbReference type="Pfam" id="PF00149"/>
    </source>
</evidence>
<reference evidence="3 4" key="1">
    <citation type="journal article" date="2023" name="Sci. Data">
        <title>Genome assembly of the Korean intertidal mud-creeper Batillaria attramentaria.</title>
        <authorList>
            <person name="Patra A.K."/>
            <person name="Ho P.T."/>
            <person name="Jun S."/>
            <person name="Lee S.J."/>
            <person name="Kim Y."/>
            <person name="Won Y.J."/>
        </authorList>
    </citation>
    <scope>NUCLEOTIDE SEQUENCE [LARGE SCALE GENOMIC DNA]</scope>
    <source>
        <strain evidence="3">Wonlab-2016</strain>
    </source>
</reference>
<evidence type="ECO:0000313" key="3">
    <source>
        <dbReference type="EMBL" id="KAK7477217.1"/>
    </source>
</evidence>
<dbReference type="InterPro" id="IPR029052">
    <property type="entry name" value="Metallo-depent_PP-like"/>
</dbReference>
<dbReference type="PANTHER" id="PTHR12905:SF0">
    <property type="entry name" value="CALCINEURIN-LIKE PHOSPHOESTERASE DOMAIN-CONTAINING PROTEIN"/>
    <property type="match status" value="1"/>
</dbReference>
<keyword evidence="4" id="KW-1185">Reference proteome</keyword>
<evidence type="ECO:0000256" key="1">
    <source>
        <dbReference type="ARBA" id="ARBA00007993"/>
    </source>
</evidence>
<dbReference type="SUPFAM" id="SSF56300">
    <property type="entry name" value="Metallo-dependent phosphatases"/>
    <property type="match status" value="1"/>
</dbReference>
<comment type="similarity">
    <text evidence="1">Belongs to the UPF0046 family.</text>
</comment>
<dbReference type="AlphaFoldDB" id="A0ABD0JQM8"/>
<dbReference type="Pfam" id="PF00149">
    <property type="entry name" value="Metallophos"/>
    <property type="match status" value="1"/>
</dbReference>
<evidence type="ECO:0000313" key="4">
    <source>
        <dbReference type="Proteomes" id="UP001519460"/>
    </source>
</evidence>
<dbReference type="PANTHER" id="PTHR12905">
    <property type="entry name" value="METALLOPHOSPHOESTERASE"/>
    <property type="match status" value="1"/>
</dbReference>
<gene>
    <name evidence="3" type="ORF">BaRGS_00031528</name>
</gene>
<dbReference type="EMBL" id="JACVVK020000355">
    <property type="protein sequence ID" value="KAK7477217.1"/>
    <property type="molecule type" value="Genomic_DNA"/>
</dbReference>